<dbReference type="EMBL" id="OX465082">
    <property type="protein sequence ID" value="CAI9291610.1"/>
    <property type="molecule type" value="Genomic_DNA"/>
</dbReference>
<keyword evidence="2" id="KW-1185">Reference proteome</keyword>
<proteinExistence type="predicted"/>
<sequence length="119" mass="13301">MLLLHPQLLELLVLHPSVTPTKRLNPQLLKLPSASPDGSSSASPKASINADDLAFEMQKALQHLTKGSIVPQCLEKLELFELSPMDLLHFVAYHIFIGTINVREMWMNLPDDPENYDDG</sequence>
<name>A0AA36EFF7_LACSI</name>
<evidence type="ECO:0000313" key="2">
    <source>
        <dbReference type="Proteomes" id="UP001177003"/>
    </source>
</evidence>
<dbReference type="Proteomes" id="UP001177003">
    <property type="component" value="Chromosome 6"/>
</dbReference>
<organism evidence="1 2">
    <name type="scientific">Lactuca saligna</name>
    <name type="common">Willowleaf lettuce</name>
    <dbReference type="NCBI Taxonomy" id="75948"/>
    <lineage>
        <taxon>Eukaryota</taxon>
        <taxon>Viridiplantae</taxon>
        <taxon>Streptophyta</taxon>
        <taxon>Embryophyta</taxon>
        <taxon>Tracheophyta</taxon>
        <taxon>Spermatophyta</taxon>
        <taxon>Magnoliopsida</taxon>
        <taxon>eudicotyledons</taxon>
        <taxon>Gunneridae</taxon>
        <taxon>Pentapetalae</taxon>
        <taxon>asterids</taxon>
        <taxon>campanulids</taxon>
        <taxon>Asterales</taxon>
        <taxon>Asteraceae</taxon>
        <taxon>Cichorioideae</taxon>
        <taxon>Cichorieae</taxon>
        <taxon>Lactucinae</taxon>
        <taxon>Lactuca</taxon>
    </lineage>
</organism>
<protein>
    <submittedName>
        <fullName evidence="1">Uncharacterized protein</fullName>
    </submittedName>
</protein>
<reference evidence="1" key="1">
    <citation type="submission" date="2023-04" db="EMBL/GenBank/DDBJ databases">
        <authorList>
            <person name="Vijverberg K."/>
            <person name="Xiong W."/>
            <person name="Schranz E."/>
        </authorList>
    </citation>
    <scope>NUCLEOTIDE SEQUENCE</scope>
</reference>
<gene>
    <name evidence="1" type="ORF">LSALG_LOCUS30739</name>
</gene>
<evidence type="ECO:0000313" key="1">
    <source>
        <dbReference type="EMBL" id="CAI9291610.1"/>
    </source>
</evidence>
<accession>A0AA36EFF7</accession>
<dbReference type="AlphaFoldDB" id="A0AA36EFF7"/>